<proteinExistence type="predicted"/>
<gene>
    <name evidence="4" type="ORF">US86_C0006G0058</name>
</gene>
<comment type="caution">
    <text evidence="4">The sequence shown here is derived from an EMBL/GenBank/DDBJ whole genome shotgun (WGS) entry which is preliminary data.</text>
</comment>
<dbReference type="PANTHER" id="PTHR43300:SF7">
    <property type="entry name" value="UDP-N-ACETYLBACILLOSAMINE N-ACETYLTRANSFERASE"/>
    <property type="match status" value="1"/>
</dbReference>
<feature type="binding site" evidence="2">
    <location>
        <position position="68"/>
    </location>
    <ligand>
        <name>substrate</name>
    </ligand>
</feature>
<keyword evidence="4" id="KW-0808">Transferase</keyword>
<feature type="domain" description="PglD N-terminal" evidence="3">
    <location>
        <begin position="5"/>
        <end position="78"/>
    </location>
</feature>
<reference evidence="4 5" key="1">
    <citation type="journal article" date="2015" name="Nature">
        <title>rRNA introns, odd ribosomes, and small enigmatic genomes across a large radiation of phyla.</title>
        <authorList>
            <person name="Brown C.T."/>
            <person name="Hug L.A."/>
            <person name="Thomas B.C."/>
            <person name="Sharon I."/>
            <person name="Castelle C.J."/>
            <person name="Singh A."/>
            <person name="Wilkins M.J."/>
            <person name="Williams K.H."/>
            <person name="Banfield J.F."/>
        </authorList>
    </citation>
    <scope>NUCLEOTIDE SEQUENCE [LARGE SCALE GENOMIC DNA]</scope>
</reference>
<feature type="active site" description="Proton acceptor" evidence="1">
    <location>
        <position position="135"/>
    </location>
</feature>
<evidence type="ECO:0000313" key="4">
    <source>
        <dbReference type="EMBL" id="KKQ66378.1"/>
    </source>
</evidence>
<feature type="binding site" evidence="2">
    <location>
        <position position="165"/>
    </location>
    <ligand>
        <name>acetyl-CoA</name>
        <dbReference type="ChEBI" id="CHEBI:57288"/>
    </ligand>
</feature>
<dbReference type="Pfam" id="PF17836">
    <property type="entry name" value="PglD_N"/>
    <property type="match status" value="1"/>
</dbReference>
<dbReference type="EMBL" id="LBUP01000006">
    <property type="protein sequence ID" value="KKQ66378.1"/>
    <property type="molecule type" value="Genomic_DNA"/>
</dbReference>
<dbReference type="PATRIC" id="fig|1618422.5.peg.897"/>
<name>A0A0G0JFD1_9BACT</name>
<protein>
    <submittedName>
        <fullName evidence="4">Sugar O-acyltransferase, sialic acid O-acetyltransferase NeuD family</fullName>
    </submittedName>
</protein>
<feature type="binding site" evidence="2">
    <location>
        <position position="144"/>
    </location>
    <ligand>
        <name>acetyl-CoA</name>
        <dbReference type="ChEBI" id="CHEBI:57288"/>
    </ligand>
</feature>
<evidence type="ECO:0000256" key="1">
    <source>
        <dbReference type="PIRSR" id="PIRSR620019-1"/>
    </source>
</evidence>
<dbReference type="InterPro" id="IPR020019">
    <property type="entry name" value="AcTrfase_PglD-like"/>
</dbReference>
<dbReference type="NCBIfam" id="TIGR03570">
    <property type="entry name" value="NeuD_NnaD"/>
    <property type="match status" value="1"/>
</dbReference>
<keyword evidence="4" id="KW-0012">Acyltransferase</keyword>
<dbReference type="AlphaFoldDB" id="A0A0G0JFD1"/>
<feature type="site" description="Increases basicity of active site His" evidence="1">
    <location>
        <position position="136"/>
    </location>
</feature>
<dbReference type="InterPro" id="IPR041561">
    <property type="entry name" value="PglD_N"/>
</dbReference>
<dbReference type="Gene3D" id="2.160.10.10">
    <property type="entry name" value="Hexapeptide repeat proteins"/>
    <property type="match status" value="1"/>
</dbReference>
<dbReference type="InterPro" id="IPR011004">
    <property type="entry name" value="Trimer_LpxA-like_sf"/>
</dbReference>
<evidence type="ECO:0000313" key="5">
    <source>
        <dbReference type="Proteomes" id="UP000034235"/>
    </source>
</evidence>
<dbReference type="Proteomes" id="UP000034235">
    <property type="component" value="Unassembled WGS sequence"/>
</dbReference>
<evidence type="ECO:0000256" key="2">
    <source>
        <dbReference type="PIRSR" id="PIRSR620019-2"/>
    </source>
</evidence>
<dbReference type="InterPro" id="IPR050179">
    <property type="entry name" value="Trans_hexapeptide_repeat"/>
</dbReference>
<organism evidence="4 5">
    <name type="scientific">Candidatus Daviesbacteria bacterium GW2011_GWA2_38_24</name>
    <dbReference type="NCBI Taxonomy" id="1618422"/>
    <lineage>
        <taxon>Bacteria</taxon>
        <taxon>Candidatus Daviesiibacteriota</taxon>
    </lineage>
</organism>
<dbReference type="Pfam" id="PF00132">
    <property type="entry name" value="Hexapep"/>
    <property type="match status" value="1"/>
</dbReference>
<dbReference type="SUPFAM" id="SSF51161">
    <property type="entry name" value="Trimeric LpxA-like enzymes"/>
    <property type="match status" value="1"/>
</dbReference>
<dbReference type="PANTHER" id="PTHR43300">
    <property type="entry name" value="ACETYLTRANSFERASE"/>
    <property type="match status" value="1"/>
</dbReference>
<dbReference type="Gene3D" id="3.40.50.20">
    <property type="match status" value="1"/>
</dbReference>
<dbReference type="CDD" id="cd03360">
    <property type="entry name" value="LbH_AT_putative"/>
    <property type="match status" value="1"/>
</dbReference>
<accession>A0A0G0JFD1</accession>
<dbReference type="GO" id="GO:0016746">
    <property type="term" value="F:acyltransferase activity"/>
    <property type="evidence" value="ECO:0007669"/>
    <property type="project" value="UniProtKB-KW"/>
</dbReference>
<sequence length="209" mass="22548">MRKNKLFIYGTGGHAKVVFYIAQLMEYEIGGFLDDTKEGEYLGLPILKPEVFFKQKNPNECEVFVGIGNTAIRKEKVEIMIKHGFILATLIHTNSIVAKDVKIGKGSVLMAGSIVNPGTRIGNNCIVNTNASVDHDCYIADFVHLAPGVTLGGGVIIKEESWIGIGACVREYRTIGKGVIIGMGAAVVKDIADNVVAFGVPAEIKQKNL</sequence>
<evidence type="ECO:0000259" key="3">
    <source>
        <dbReference type="Pfam" id="PF17836"/>
    </source>
</evidence>
<dbReference type="InterPro" id="IPR001451">
    <property type="entry name" value="Hexapep"/>
</dbReference>